<evidence type="ECO:0000313" key="1">
    <source>
        <dbReference type="EMBL" id="EDQ98525.1"/>
    </source>
</evidence>
<dbReference type="KEGG" id="lbc:LACBIDRAFT_314681"/>
<sequence length="62" mass="7277">MGTTESCHHVESSSNIKSEGFLQKVYNGESRRHIEKREHCHKIESWVPRQSNERTRGEKVLL</sequence>
<protein>
    <submittedName>
        <fullName evidence="2">Predicted protein</fullName>
    </submittedName>
</protein>
<dbReference type="GeneID" id="6084889"/>
<dbReference type="HOGENOM" id="CLU_2904579_0_0_1"/>
<name>B0DZ07_LACBS</name>
<dbReference type="GeneID" id="6086482"/>
<keyword evidence="3" id="KW-1185">Reference proteome</keyword>
<dbReference type="RefSeq" id="XP_001889206.1">
    <property type="nucleotide sequence ID" value="XM_001889171.1"/>
</dbReference>
<accession>B0DZ07</accession>
<evidence type="ECO:0000313" key="3">
    <source>
        <dbReference type="Proteomes" id="UP000001194"/>
    </source>
</evidence>
<dbReference type="RefSeq" id="XP_001890830.1">
    <property type="nucleotide sequence ID" value="XM_001890795.1"/>
</dbReference>
<organism evidence="3">
    <name type="scientific">Laccaria bicolor (strain S238N-H82 / ATCC MYA-4686)</name>
    <name type="common">Bicoloured deceiver</name>
    <name type="synonym">Laccaria laccata var. bicolor</name>
    <dbReference type="NCBI Taxonomy" id="486041"/>
    <lineage>
        <taxon>Eukaryota</taxon>
        <taxon>Fungi</taxon>
        <taxon>Dikarya</taxon>
        <taxon>Basidiomycota</taxon>
        <taxon>Agaricomycotina</taxon>
        <taxon>Agaricomycetes</taxon>
        <taxon>Agaricomycetidae</taxon>
        <taxon>Agaricales</taxon>
        <taxon>Agaricineae</taxon>
        <taxon>Hydnangiaceae</taxon>
        <taxon>Laccaria</taxon>
    </lineage>
</organism>
<dbReference type="EMBL" id="DS547153">
    <property type="protein sequence ID" value="EDR00149.1"/>
    <property type="molecule type" value="Genomic_DNA"/>
</dbReference>
<proteinExistence type="predicted"/>
<dbReference type="Proteomes" id="UP000001194">
    <property type="component" value="Unassembled WGS sequence"/>
</dbReference>
<reference evidence="2 3" key="1">
    <citation type="journal article" date="2008" name="Nature">
        <title>The genome of Laccaria bicolor provides insights into mycorrhizal symbiosis.</title>
        <authorList>
            <person name="Martin F."/>
            <person name="Aerts A."/>
            <person name="Ahren D."/>
            <person name="Brun A."/>
            <person name="Danchin E.G.J."/>
            <person name="Duchaussoy F."/>
            <person name="Gibon J."/>
            <person name="Kohler A."/>
            <person name="Lindquist E."/>
            <person name="Pereda V."/>
            <person name="Salamov A."/>
            <person name="Shapiro H.J."/>
            <person name="Wuyts J."/>
            <person name="Blaudez D."/>
            <person name="Buee M."/>
            <person name="Brokstein P."/>
            <person name="Canbaeck B."/>
            <person name="Cohen D."/>
            <person name="Courty P.E."/>
            <person name="Coutinho P.M."/>
            <person name="Delaruelle C."/>
            <person name="Detter J.C."/>
            <person name="Deveau A."/>
            <person name="DiFazio S."/>
            <person name="Duplessis S."/>
            <person name="Fraissinet-Tachet L."/>
            <person name="Lucic E."/>
            <person name="Frey-Klett P."/>
            <person name="Fourrey C."/>
            <person name="Feussner I."/>
            <person name="Gay G."/>
            <person name="Grimwood J."/>
            <person name="Hoegger P.J."/>
            <person name="Jain P."/>
            <person name="Kilaru S."/>
            <person name="Labbe J."/>
            <person name="Lin Y.C."/>
            <person name="Legue V."/>
            <person name="Le Tacon F."/>
            <person name="Marmeisse R."/>
            <person name="Melayah D."/>
            <person name="Montanini B."/>
            <person name="Muratet M."/>
            <person name="Nehls U."/>
            <person name="Niculita-Hirzel H."/>
            <person name="Oudot-Le Secq M.P."/>
            <person name="Peter M."/>
            <person name="Quesneville H."/>
            <person name="Rajashekar B."/>
            <person name="Reich M."/>
            <person name="Rouhier N."/>
            <person name="Schmutz J."/>
            <person name="Yin T."/>
            <person name="Chalot M."/>
            <person name="Henrissat B."/>
            <person name="Kuees U."/>
            <person name="Lucas S."/>
            <person name="Van de Peer Y."/>
            <person name="Podila G.K."/>
            <person name="Polle A."/>
            <person name="Pukkila P.J."/>
            <person name="Richardson P.M."/>
            <person name="Rouze P."/>
            <person name="Sanders I.R."/>
            <person name="Stajich J.E."/>
            <person name="Tunlid A."/>
            <person name="Tuskan G."/>
            <person name="Grigoriev I.V."/>
        </authorList>
    </citation>
    <scope>NUCLEOTIDE SEQUENCE [LARGE SCALE GENOMIC DNA]</scope>
    <source>
        <strain evidence="3">S238N-H82 / ATCC MYA-4686</strain>
    </source>
</reference>
<dbReference type="InParanoid" id="B0DZ07"/>
<dbReference type="KEGG" id="lbc:LACBIDRAFT_299531"/>
<evidence type="ECO:0000313" key="2">
    <source>
        <dbReference type="EMBL" id="EDR00149.1"/>
    </source>
</evidence>
<gene>
    <name evidence="1" type="ORF">LACBIDRAFT_299531</name>
    <name evidence="2" type="ORF">LACBIDRAFT_314681</name>
</gene>
<dbReference type="EMBL" id="DS547253">
    <property type="protein sequence ID" value="EDQ98525.1"/>
    <property type="molecule type" value="Genomic_DNA"/>
</dbReference>
<dbReference type="AlphaFoldDB" id="B0DZ07"/>